<reference evidence="2 3" key="1">
    <citation type="submission" date="2015-07" db="EMBL/GenBank/DDBJ databases">
        <authorList>
            <person name="Noorani M."/>
        </authorList>
    </citation>
    <scope>NUCLEOTIDE SEQUENCE [LARGE SCALE GENOMIC DNA]</scope>
    <source>
        <strain evidence="2">BBA 69670</strain>
    </source>
</reference>
<dbReference type="AlphaFoldDB" id="A0A0K6FWE4"/>
<dbReference type="Pfam" id="PF01419">
    <property type="entry name" value="Jacalin"/>
    <property type="match status" value="2"/>
</dbReference>
<dbReference type="InterPro" id="IPR001229">
    <property type="entry name" value="Jacalin-like_lectin_dom"/>
</dbReference>
<dbReference type="InterPro" id="IPR054586">
    <property type="entry name" value="MACPF_1_fungal"/>
</dbReference>
<feature type="domain" description="Jacalin-type lectin" evidence="1">
    <location>
        <begin position="436"/>
        <end position="588"/>
    </location>
</feature>
<dbReference type="SMART" id="SM00915">
    <property type="entry name" value="Jacalin"/>
    <property type="match status" value="2"/>
</dbReference>
<keyword evidence="3" id="KW-1185">Reference proteome</keyword>
<dbReference type="PROSITE" id="PS51752">
    <property type="entry name" value="JACALIN_LECTIN"/>
    <property type="match status" value="1"/>
</dbReference>
<dbReference type="Gene3D" id="2.100.10.30">
    <property type="entry name" value="Jacalin-like lectin domain"/>
    <property type="match status" value="2"/>
</dbReference>
<evidence type="ECO:0000313" key="2">
    <source>
        <dbReference type="EMBL" id="CUA70439.1"/>
    </source>
</evidence>
<dbReference type="Proteomes" id="UP000044841">
    <property type="component" value="Unassembled WGS sequence"/>
</dbReference>
<dbReference type="EMBL" id="CYGV01001113">
    <property type="protein sequence ID" value="CUA70439.1"/>
    <property type="molecule type" value="Genomic_DNA"/>
</dbReference>
<name>A0A0K6FWE4_9AGAM</name>
<evidence type="ECO:0000313" key="3">
    <source>
        <dbReference type="Proteomes" id="UP000044841"/>
    </source>
</evidence>
<sequence>MNAPQLMHVGGTGDNNAPLPIENERSGYDHILKQNGWLCGFRVDNMDGPRALARQVASYIDEAAPLVEETNDLLTEAITTHNQRESNYVHNGWSAGAIGSTSSWTSSRIYMTNRHNPNGTWITRRILVQRLRVCVLLEDLAPVPEFETAIKEALNQPTRFEKFRAVYRALDRWGDVVPLEIDIGYSLSFTDTEGNFVQARFYLSLPATTPNNTPTNLSAIKTANIIIKGTIGSLTWDQGAWTKMEVPSTGWRPIRIIAVAPTLSLLSDGIQTELADLHNERLYYDPPLTIDPIVWPYIMHDGTHNASRTISKVEVSSGNHVVALSVTYLDGVTWRGGGTAGYEQTFTLTEGEHIVEMLTCVDNEWLRAIQFITNKGRCSGIYGKLEGTPTISKSEGGVLTGFSIITKKHPEKGFWMTGVNGIWRHDLIPRTPKEKDVYSEYIGAKNQHGKGFNDRALIGNSSSIYITCVEIRAQGAIHSIECTYTDAQDIKNRKFKAPRHGGSHGSYYRFDLERGEHIVSITGKYDDDWLTQLCFGTNLGRTSDIYGGGAGQSFSTRAPLENGRSMRLQYVIGRCDIALNGVIFAWTPDL</sequence>
<dbReference type="Pfam" id="PF22693">
    <property type="entry name" value="MACPF_1"/>
    <property type="match status" value="1"/>
</dbReference>
<evidence type="ECO:0000259" key="1">
    <source>
        <dbReference type="PROSITE" id="PS51752"/>
    </source>
</evidence>
<dbReference type="InterPro" id="IPR036404">
    <property type="entry name" value="Jacalin-like_lectin_dom_sf"/>
</dbReference>
<protein>
    <recommendedName>
        <fullName evidence="1">Jacalin-type lectin domain-containing protein</fullName>
    </recommendedName>
</protein>
<organism evidence="2 3">
    <name type="scientific">Rhizoctonia solani</name>
    <dbReference type="NCBI Taxonomy" id="456999"/>
    <lineage>
        <taxon>Eukaryota</taxon>
        <taxon>Fungi</taxon>
        <taxon>Dikarya</taxon>
        <taxon>Basidiomycota</taxon>
        <taxon>Agaricomycotina</taxon>
        <taxon>Agaricomycetes</taxon>
        <taxon>Cantharellales</taxon>
        <taxon>Ceratobasidiaceae</taxon>
        <taxon>Rhizoctonia</taxon>
    </lineage>
</organism>
<dbReference type="SUPFAM" id="SSF51101">
    <property type="entry name" value="Mannose-binding lectins"/>
    <property type="match status" value="2"/>
</dbReference>
<proteinExistence type="predicted"/>
<accession>A0A0K6FWE4</accession>
<dbReference type="PANTHER" id="PTHR46506">
    <property type="entry name" value="OS05G0143600 PROTEIN"/>
    <property type="match status" value="1"/>
</dbReference>
<gene>
    <name evidence="2" type="ORF">RSOLAG22IIIB_04177</name>
</gene>